<dbReference type="Proteomes" id="UP000192906">
    <property type="component" value="Unassembled WGS sequence"/>
</dbReference>
<dbReference type="STRING" id="1519643.SAMN06295933_3094"/>
<sequence>MKIMIVENDTEFRENLATRLRREGLSVFESDNLDEAHKFIIKNKLQTIVLGLSGFGRNSLSFMKNITTIVPDLKIILITRHNTIPLSIEAMNLGACAEVPVPVDIAVLIKTLRSADNRYRG</sequence>
<dbReference type="InterPro" id="IPR001789">
    <property type="entry name" value="Sig_transdc_resp-reg_receiver"/>
</dbReference>
<gene>
    <name evidence="3" type="ORF">SAMN06295933_3094</name>
</gene>
<evidence type="ECO:0000313" key="3">
    <source>
        <dbReference type="EMBL" id="SMF35560.1"/>
    </source>
</evidence>
<dbReference type="GO" id="GO:0000160">
    <property type="term" value="P:phosphorelay signal transduction system"/>
    <property type="evidence" value="ECO:0007669"/>
    <property type="project" value="InterPro"/>
</dbReference>
<organism evidence="3 4">
    <name type="scientific">Desulfovibrio gilichinskyi</name>
    <dbReference type="NCBI Taxonomy" id="1519643"/>
    <lineage>
        <taxon>Bacteria</taxon>
        <taxon>Pseudomonadati</taxon>
        <taxon>Thermodesulfobacteriota</taxon>
        <taxon>Desulfovibrionia</taxon>
        <taxon>Desulfovibrionales</taxon>
        <taxon>Desulfovibrionaceae</taxon>
        <taxon>Desulfovibrio</taxon>
    </lineage>
</organism>
<proteinExistence type="predicted"/>
<comment type="caution">
    <text evidence="1">Lacks conserved residue(s) required for the propagation of feature annotation.</text>
</comment>
<dbReference type="SUPFAM" id="SSF52172">
    <property type="entry name" value="CheY-like"/>
    <property type="match status" value="1"/>
</dbReference>
<dbReference type="OrthoDB" id="5454270at2"/>
<dbReference type="Gene3D" id="3.40.50.2300">
    <property type="match status" value="1"/>
</dbReference>
<evidence type="ECO:0000313" key="4">
    <source>
        <dbReference type="Proteomes" id="UP000192906"/>
    </source>
</evidence>
<protein>
    <submittedName>
        <fullName evidence="3">Response regulator receiver domain-containing protein</fullName>
    </submittedName>
</protein>
<evidence type="ECO:0000256" key="1">
    <source>
        <dbReference type="PROSITE-ProRule" id="PRU00169"/>
    </source>
</evidence>
<name>A0A1X7EKI9_9BACT</name>
<dbReference type="InterPro" id="IPR011006">
    <property type="entry name" value="CheY-like_superfamily"/>
</dbReference>
<dbReference type="Pfam" id="PF00072">
    <property type="entry name" value="Response_reg"/>
    <property type="match status" value="1"/>
</dbReference>
<keyword evidence="4" id="KW-1185">Reference proteome</keyword>
<dbReference type="PROSITE" id="PS50110">
    <property type="entry name" value="RESPONSE_REGULATORY"/>
    <property type="match status" value="1"/>
</dbReference>
<reference evidence="4" key="1">
    <citation type="submission" date="2017-04" db="EMBL/GenBank/DDBJ databases">
        <authorList>
            <person name="Varghese N."/>
            <person name="Submissions S."/>
        </authorList>
    </citation>
    <scope>NUCLEOTIDE SEQUENCE [LARGE SCALE GENOMIC DNA]</scope>
    <source>
        <strain evidence="4">K3S</strain>
    </source>
</reference>
<feature type="domain" description="Response regulatory" evidence="2">
    <location>
        <begin position="2"/>
        <end position="116"/>
    </location>
</feature>
<accession>A0A1X7EKI9</accession>
<dbReference type="AlphaFoldDB" id="A0A1X7EKI9"/>
<dbReference type="SMART" id="SM00448">
    <property type="entry name" value="REC"/>
    <property type="match status" value="1"/>
</dbReference>
<dbReference type="EMBL" id="FWZU01000005">
    <property type="protein sequence ID" value="SMF35560.1"/>
    <property type="molecule type" value="Genomic_DNA"/>
</dbReference>
<evidence type="ECO:0000259" key="2">
    <source>
        <dbReference type="PROSITE" id="PS50110"/>
    </source>
</evidence>